<dbReference type="Proteomes" id="UP000266861">
    <property type="component" value="Unassembled WGS sequence"/>
</dbReference>
<gene>
    <name evidence="1" type="ORF">Glove_248g4</name>
</gene>
<keyword evidence="2" id="KW-1185">Reference proteome</keyword>
<organism evidence="1 2">
    <name type="scientific">Diversispora epigaea</name>
    <dbReference type="NCBI Taxonomy" id="1348612"/>
    <lineage>
        <taxon>Eukaryota</taxon>
        <taxon>Fungi</taxon>
        <taxon>Fungi incertae sedis</taxon>
        <taxon>Mucoromycota</taxon>
        <taxon>Glomeromycotina</taxon>
        <taxon>Glomeromycetes</taxon>
        <taxon>Diversisporales</taxon>
        <taxon>Diversisporaceae</taxon>
        <taxon>Diversispora</taxon>
    </lineage>
</organism>
<protein>
    <submittedName>
        <fullName evidence="1">Uncharacterized protein</fullName>
    </submittedName>
</protein>
<reference evidence="1 2" key="1">
    <citation type="submission" date="2018-08" db="EMBL/GenBank/DDBJ databases">
        <title>Genome and evolution of the arbuscular mycorrhizal fungus Diversispora epigaea (formerly Glomus versiforme) and its bacterial endosymbionts.</title>
        <authorList>
            <person name="Sun X."/>
            <person name="Fei Z."/>
            <person name="Harrison M."/>
        </authorList>
    </citation>
    <scope>NUCLEOTIDE SEQUENCE [LARGE SCALE GENOMIC DNA]</scope>
    <source>
        <strain evidence="1 2">IT104</strain>
    </source>
</reference>
<accession>A0A397IDY8</accession>
<comment type="caution">
    <text evidence="1">The sequence shown here is derived from an EMBL/GenBank/DDBJ whole genome shotgun (WGS) entry which is preliminary data.</text>
</comment>
<sequence>MRTQRLKDIIGLSYTGFKGTGKGLKYNTREEIPGTMFPYFHGMGQETQNNCIVKNVKNEL</sequence>
<evidence type="ECO:0000313" key="1">
    <source>
        <dbReference type="EMBL" id="RHZ71986.1"/>
    </source>
</evidence>
<dbReference type="AlphaFoldDB" id="A0A397IDY8"/>
<name>A0A397IDY8_9GLOM</name>
<evidence type="ECO:0000313" key="2">
    <source>
        <dbReference type="Proteomes" id="UP000266861"/>
    </source>
</evidence>
<dbReference type="EMBL" id="PQFF01000229">
    <property type="protein sequence ID" value="RHZ71986.1"/>
    <property type="molecule type" value="Genomic_DNA"/>
</dbReference>
<proteinExistence type="predicted"/>